<dbReference type="Proteomes" id="UP001500751">
    <property type="component" value="Unassembled WGS sequence"/>
</dbReference>
<comment type="caution">
    <text evidence="1">The sequence shown here is derived from an EMBL/GenBank/DDBJ whole genome shotgun (WGS) entry which is preliminary data.</text>
</comment>
<accession>A0ABN2VD51</accession>
<organism evidence="1 2">
    <name type="scientific">Catenulispora yoronensis</name>
    <dbReference type="NCBI Taxonomy" id="450799"/>
    <lineage>
        <taxon>Bacteria</taxon>
        <taxon>Bacillati</taxon>
        <taxon>Actinomycetota</taxon>
        <taxon>Actinomycetes</taxon>
        <taxon>Catenulisporales</taxon>
        <taxon>Catenulisporaceae</taxon>
        <taxon>Catenulispora</taxon>
    </lineage>
</organism>
<dbReference type="RefSeq" id="WP_344670250.1">
    <property type="nucleotide sequence ID" value="NZ_BAAAQN010000058.1"/>
</dbReference>
<protein>
    <submittedName>
        <fullName evidence="1">Uncharacterized protein</fullName>
    </submittedName>
</protein>
<sequence>MKRRGGRVAVWAGGGVVGVGVVTAAVAVATAQWSDSGPAVADPAKIFSRVDAAELFAESSQGTVTGEQGVPAANEWVASGGARVDYAFQGGEDALAARNEVTQAGFLKARHLAHGSIAEYGVLPAGCRLELVHGGDRVSVNDSDVLGDADCWSLMDGLAMKLDERF</sequence>
<reference evidence="1 2" key="1">
    <citation type="journal article" date="2019" name="Int. J. Syst. Evol. Microbiol.">
        <title>The Global Catalogue of Microorganisms (GCM) 10K type strain sequencing project: providing services to taxonomists for standard genome sequencing and annotation.</title>
        <authorList>
            <consortium name="The Broad Institute Genomics Platform"/>
            <consortium name="The Broad Institute Genome Sequencing Center for Infectious Disease"/>
            <person name="Wu L."/>
            <person name="Ma J."/>
        </authorList>
    </citation>
    <scope>NUCLEOTIDE SEQUENCE [LARGE SCALE GENOMIC DNA]</scope>
    <source>
        <strain evidence="1 2">JCM 16014</strain>
    </source>
</reference>
<name>A0ABN2VD51_9ACTN</name>
<gene>
    <name evidence="1" type="ORF">GCM10009839_72760</name>
</gene>
<evidence type="ECO:0000313" key="1">
    <source>
        <dbReference type="EMBL" id="GAA2054146.1"/>
    </source>
</evidence>
<keyword evidence="2" id="KW-1185">Reference proteome</keyword>
<proteinExistence type="predicted"/>
<evidence type="ECO:0000313" key="2">
    <source>
        <dbReference type="Proteomes" id="UP001500751"/>
    </source>
</evidence>
<dbReference type="EMBL" id="BAAAQN010000058">
    <property type="protein sequence ID" value="GAA2054146.1"/>
    <property type="molecule type" value="Genomic_DNA"/>
</dbReference>